<keyword evidence="3" id="KW-1185">Reference proteome</keyword>
<reference evidence="2 3" key="2">
    <citation type="submission" date="2024-07" db="EMBL/GenBank/DDBJ databases">
        <authorList>
            <person name="Akdeniz Z."/>
        </authorList>
    </citation>
    <scope>NUCLEOTIDE SEQUENCE [LARGE SCALE GENOMIC DNA]</scope>
</reference>
<comment type="caution">
    <text evidence="1">The sequence shown here is derived from an EMBL/GenBank/DDBJ whole genome shotgun (WGS) entry which is preliminary data.</text>
</comment>
<organism evidence="1">
    <name type="scientific">Hexamita inflata</name>
    <dbReference type="NCBI Taxonomy" id="28002"/>
    <lineage>
        <taxon>Eukaryota</taxon>
        <taxon>Metamonada</taxon>
        <taxon>Diplomonadida</taxon>
        <taxon>Hexamitidae</taxon>
        <taxon>Hexamitinae</taxon>
        <taxon>Hexamita</taxon>
    </lineage>
</organism>
<gene>
    <name evidence="1" type="ORF">HINF_LOCUS15859</name>
    <name evidence="2" type="ORF">HINF_LOCUS3672</name>
</gene>
<protein>
    <submittedName>
        <fullName evidence="1">Uncharacterized protein</fullName>
    </submittedName>
</protein>
<evidence type="ECO:0000313" key="1">
    <source>
        <dbReference type="EMBL" id="CAI9928214.1"/>
    </source>
</evidence>
<sequence length="235" mass="27414">MSYFVCWLVAYTDHLFLYCSMFSHYESYSRHYSKITLLIRDPKTCICLHKRVLSQLTQKRSTSISMNANEFTQALFEYLSARGLQIACDAQQVHDALEAMNATERRGIWDFVGKQLRVNPSTAHNYYHNTWSMQFFDNIQPYRDILKQMVARNMKLSNSEIVQKFLSAFPEKNFLKHTVQQIVSIQKLRNSKKENSWATPSESQCNVSSFQSSFEDNGYSIDISQCVRFLDAVSM</sequence>
<dbReference type="EMBL" id="CAXDID020000006">
    <property type="protein sequence ID" value="CAL5976118.1"/>
    <property type="molecule type" value="Genomic_DNA"/>
</dbReference>
<accession>A0AA86NYA2</accession>
<dbReference type="EMBL" id="CATOUU010000386">
    <property type="protein sequence ID" value="CAI9928214.1"/>
    <property type="molecule type" value="Genomic_DNA"/>
</dbReference>
<proteinExistence type="predicted"/>
<dbReference type="Proteomes" id="UP001642409">
    <property type="component" value="Unassembled WGS sequence"/>
</dbReference>
<evidence type="ECO:0000313" key="2">
    <source>
        <dbReference type="EMBL" id="CAL5976118.1"/>
    </source>
</evidence>
<evidence type="ECO:0000313" key="3">
    <source>
        <dbReference type="Proteomes" id="UP001642409"/>
    </source>
</evidence>
<reference evidence="1" key="1">
    <citation type="submission" date="2023-06" db="EMBL/GenBank/DDBJ databases">
        <authorList>
            <person name="Kurt Z."/>
        </authorList>
    </citation>
    <scope>NUCLEOTIDE SEQUENCE</scope>
</reference>
<dbReference type="AlphaFoldDB" id="A0AA86NYA2"/>
<name>A0AA86NYA2_9EUKA</name>